<organism evidence="1 2">
    <name type="scientific">Agathobacter ruminis</name>
    <dbReference type="NCBI Taxonomy" id="1712665"/>
    <lineage>
        <taxon>Bacteria</taxon>
        <taxon>Bacillati</taxon>
        <taxon>Bacillota</taxon>
        <taxon>Clostridia</taxon>
        <taxon>Lachnospirales</taxon>
        <taxon>Lachnospiraceae</taxon>
        <taxon>Agathobacter</taxon>
    </lineage>
</organism>
<dbReference type="EMBL" id="PDYG01000013">
    <property type="protein sequence ID" value="PHU38245.1"/>
    <property type="molecule type" value="Genomic_DNA"/>
</dbReference>
<dbReference type="Proteomes" id="UP000224563">
    <property type="component" value="Unassembled WGS sequence"/>
</dbReference>
<protein>
    <submittedName>
        <fullName evidence="1">Uncharacterized protein</fullName>
    </submittedName>
</protein>
<evidence type="ECO:0000313" key="1">
    <source>
        <dbReference type="EMBL" id="PHU38245.1"/>
    </source>
</evidence>
<reference evidence="1 2" key="1">
    <citation type="submission" date="2017-10" db="EMBL/GenBank/DDBJ databases">
        <title>Resolving the taxonomy of Roseburia spp., Eubacterium rectale and Agathobacter spp. through phylogenomic analysis.</title>
        <authorList>
            <person name="Sheridan P.O."/>
            <person name="Walker A.W."/>
            <person name="Duncan S.H."/>
            <person name="Scott K.P."/>
            <person name="Toole P.W.O."/>
            <person name="Luis P."/>
            <person name="Flint H.J."/>
        </authorList>
    </citation>
    <scope>NUCLEOTIDE SEQUENCE [LARGE SCALE GENOMIC DNA]</scope>
    <source>
        <strain evidence="1 2">JK623</strain>
    </source>
</reference>
<gene>
    <name evidence="1" type="ORF">CSX02_03860</name>
</gene>
<sequence>MIAIKLTNHKNFMNALLRTEVFDHFLLQEATIAAAATYHIDGRMSREYYTQEEIDELGIAGYPCLPYGMLRNTCFDLIKGKKTPSAFNFVLMLSPDNLAKTLASLGSAFTIHDIGALFINLRFADGIMMLTTGVSYKTFQLDKSLDGQWDRLIQKFLDKHEIAFEIL</sequence>
<dbReference type="InterPro" id="IPR043779">
    <property type="entry name" value="DUF5721"/>
</dbReference>
<reference evidence="1 2" key="2">
    <citation type="submission" date="2017-10" db="EMBL/GenBank/DDBJ databases">
        <authorList>
            <person name="Banno H."/>
            <person name="Chua N.-H."/>
        </authorList>
    </citation>
    <scope>NUCLEOTIDE SEQUENCE [LARGE SCALE GENOMIC DNA]</scope>
    <source>
        <strain evidence="1 2">JK623</strain>
    </source>
</reference>
<name>A0A2G3E517_9FIRM</name>
<proteinExistence type="predicted"/>
<evidence type="ECO:0000313" key="2">
    <source>
        <dbReference type="Proteomes" id="UP000224563"/>
    </source>
</evidence>
<keyword evidence="2" id="KW-1185">Reference proteome</keyword>
<comment type="caution">
    <text evidence="1">The sequence shown here is derived from an EMBL/GenBank/DDBJ whole genome shotgun (WGS) entry which is preliminary data.</text>
</comment>
<dbReference type="AlphaFoldDB" id="A0A2G3E517"/>
<dbReference type="Pfam" id="PF18988">
    <property type="entry name" value="DUF5721"/>
    <property type="match status" value="1"/>
</dbReference>
<accession>A0A2G3E517</accession>